<keyword evidence="2" id="KW-1185">Reference proteome</keyword>
<name>A0A4S8R6J9_9HELO</name>
<dbReference type="AlphaFoldDB" id="A0A4S8R6J9"/>
<organism evidence="1 2">
    <name type="scientific">Botrytis galanthina</name>
    <dbReference type="NCBI Taxonomy" id="278940"/>
    <lineage>
        <taxon>Eukaryota</taxon>
        <taxon>Fungi</taxon>
        <taxon>Dikarya</taxon>
        <taxon>Ascomycota</taxon>
        <taxon>Pezizomycotina</taxon>
        <taxon>Leotiomycetes</taxon>
        <taxon>Helotiales</taxon>
        <taxon>Sclerotiniaceae</taxon>
        <taxon>Botrytis</taxon>
    </lineage>
</organism>
<gene>
    <name evidence="1" type="ORF">BGAL_0224g00160</name>
</gene>
<evidence type="ECO:0000313" key="2">
    <source>
        <dbReference type="Proteomes" id="UP000308671"/>
    </source>
</evidence>
<protein>
    <submittedName>
        <fullName evidence="1">Uncharacterized protein</fullName>
    </submittedName>
</protein>
<dbReference type="Proteomes" id="UP000308671">
    <property type="component" value="Unassembled WGS sequence"/>
</dbReference>
<accession>A0A4S8R6J9</accession>
<evidence type="ECO:0000313" key="1">
    <source>
        <dbReference type="EMBL" id="THV48854.1"/>
    </source>
</evidence>
<reference evidence="1 2" key="1">
    <citation type="submission" date="2017-12" db="EMBL/GenBank/DDBJ databases">
        <title>Comparative genomics of Botrytis spp.</title>
        <authorList>
            <person name="Valero-Jimenez C.A."/>
            <person name="Tapia P."/>
            <person name="Veloso J."/>
            <person name="Silva-Moreno E."/>
            <person name="Staats M."/>
            <person name="Valdes J.H."/>
            <person name="Van Kan J.A.L."/>
        </authorList>
    </citation>
    <scope>NUCLEOTIDE SEQUENCE [LARGE SCALE GENOMIC DNA]</scope>
    <source>
        <strain evidence="1 2">MUCL435</strain>
    </source>
</reference>
<comment type="caution">
    <text evidence="1">The sequence shown here is derived from an EMBL/GenBank/DDBJ whole genome shotgun (WGS) entry which is preliminary data.</text>
</comment>
<sequence>MRRRKRSFEEQRGNHREFLEESWHADLSDHRSGLLTRDELHARWFGSDAIAWLKQLFTVEVSTPPITHSVSETSNVIPLDETYKCTINDVDVSAKVLVEAQTSVSIDTSFGLTMIATLGTKVDLGGSYLWFKKSSTIEALFMIDALVSAHGGRYRYGAYGNAQMTLDGSNNTPNPAIGVPTRIQ</sequence>
<proteinExistence type="predicted"/>
<dbReference type="EMBL" id="PQXL01000224">
    <property type="protein sequence ID" value="THV48854.1"/>
    <property type="molecule type" value="Genomic_DNA"/>
</dbReference>
<dbReference type="OrthoDB" id="73875at2759"/>